<feature type="region of interest" description="Disordered" evidence="2">
    <location>
        <begin position="1"/>
        <end position="56"/>
    </location>
</feature>
<dbReference type="PROSITE" id="PS50297">
    <property type="entry name" value="ANK_REP_REGION"/>
    <property type="match status" value="1"/>
</dbReference>
<gene>
    <name evidence="3" type="ORF">CYCCA115_LOCUS19895</name>
</gene>
<evidence type="ECO:0000256" key="1">
    <source>
        <dbReference type="PROSITE-ProRule" id="PRU00023"/>
    </source>
</evidence>
<evidence type="ECO:0000313" key="3">
    <source>
        <dbReference type="EMBL" id="CAJ1962873.1"/>
    </source>
</evidence>
<evidence type="ECO:0000256" key="2">
    <source>
        <dbReference type="SAM" id="MobiDB-lite"/>
    </source>
</evidence>
<dbReference type="SUPFAM" id="SSF48403">
    <property type="entry name" value="Ankyrin repeat"/>
    <property type="match status" value="1"/>
</dbReference>
<evidence type="ECO:0000313" key="4">
    <source>
        <dbReference type="Proteomes" id="UP001295423"/>
    </source>
</evidence>
<dbReference type="Proteomes" id="UP001295423">
    <property type="component" value="Unassembled WGS sequence"/>
</dbReference>
<comment type="caution">
    <text evidence="3">The sequence shown here is derived from an EMBL/GenBank/DDBJ whole genome shotgun (WGS) entry which is preliminary data.</text>
</comment>
<feature type="repeat" description="ANK" evidence="1">
    <location>
        <begin position="270"/>
        <end position="302"/>
    </location>
</feature>
<dbReference type="EMBL" id="CAKOGP040002125">
    <property type="protein sequence ID" value="CAJ1962873.1"/>
    <property type="molecule type" value="Genomic_DNA"/>
</dbReference>
<dbReference type="Gene3D" id="1.25.40.20">
    <property type="entry name" value="Ankyrin repeat-containing domain"/>
    <property type="match status" value="1"/>
</dbReference>
<name>A0AAD2G510_9STRA</name>
<organism evidence="3 4">
    <name type="scientific">Cylindrotheca closterium</name>
    <dbReference type="NCBI Taxonomy" id="2856"/>
    <lineage>
        <taxon>Eukaryota</taxon>
        <taxon>Sar</taxon>
        <taxon>Stramenopiles</taxon>
        <taxon>Ochrophyta</taxon>
        <taxon>Bacillariophyta</taxon>
        <taxon>Bacillariophyceae</taxon>
        <taxon>Bacillariophycidae</taxon>
        <taxon>Bacillariales</taxon>
        <taxon>Bacillariaceae</taxon>
        <taxon>Cylindrotheca</taxon>
    </lineage>
</organism>
<sequence>MPSANDLLEHITSSSSNSAPPQQGPQTECLLSKRPLPKEGEEKKDDSPNNQHHDPVITMGCAHKYYASALNEWRNDNPFGIPNYDSLKKACPVCYQKGVPPSKDAMASLQLHRMKLDKLQQDLNAAAASVSDDDPDNKAVLLEVPKLPGEEEYDQSIFSGLFSKEQIDQFRKLPEDKHQPFLKTFYEICVAQTQQDIAAFEATYGDIDVLLKEQLAAKGDNSIELPGEIFMAAMENDMVTVDKWLGVDIYNGIYDDKFYAKLNATAPDFTGGTLLHGACFGGHLEALTRLLQLGANQNKADSVGASPLFHACLNSSDDNHNQHGLEQNKPLQMAKTLLEWGAEIAPNLRDFLTSNKNSNDAHKELAFLVKTPLGGRRCEVVGLKGRADLNGKYGVVGRYFSKEDRYAVTVTLAQDNTEVCKIRSVNIRRKDRTPKDYMDVRGAMPVRPLSRLEELRIKKQQLETMILNSNNNSNGNSSENK</sequence>
<feature type="compositionally biased region" description="Basic and acidic residues" evidence="2">
    <location>
        <begin position="36"/>
        <end position="55"/>
    </location>
</feature>
<proteinExistence type="predicted"/>
<reference evidence="3" key="1">
    <citation type="submission" date="2023-08" db="EMBL/GenBank/DDBJ databases">
        <authorList>
            <person name="Audoor S."/>
            <person name="Bilcke G."/>
        </authorList>
    </citation>
    <scope>NUCLEOTIDE SEQUENCE</scope>
</reference>
<keyword evidence="1" id="KW-0040">ANK repeat</keyword>
<protein>
    <submittedName>
        <fullName evidence="3">Uncharacterized protein</fullName>
    </submittedName>
</protein>
<dbReference type="AlphaFoldDB" id="A0AAD2G510"/>
<accession>A0AAD2G510</accession>
<dbReference type="InterPro" id="IPR036770">
    <property type="entry name" value="Ankyrin_rpt-contain_sf"/>
</dbReference>
<feature type="compositionally biased region" description="Polar residues" evidence="2">
    <location>
        <begin position="11"/>
        <end position="26"/>
    </location>
</feature>
<keyword evidence="4" id="KW-1185">Reference proteome</keyword>
<dbReference type="PROSITE" id="PS50088">
    <property type="entry name" value="ANK_REPEAT"/>
    <property type="match status" value="1"/>
</dbReference>
<dbReference type="Pfam" id="PF00023">
    <property type="entry name" value="Ank"/>
    <property type="match status" value="1"/>
</dbReference>
<dbReference type="InterPro" id="IPR002110">
    <property type="entry name" value="Ankyrin_rpt"/>
</dbReference>